<keyword evidence="2 7" id="KW-0813">Transport</keyword>
<evidence type="ECO:0000256" key="3">
    <source>
        <dbReference type="ARBA" id="ARBA00022475"/>
    </source>
</evidence>
<dbReference type="GO" id="GO:0012505">
    <property type="term" value="C:endomembrane system"/>
    <property type="evidence" value="ECO:0007669"/>
    <property type="project" value="UniProtKB-SubCell"/>
</dbReference>
<dbReference type="STRING" id="48467.SAMN02745166_01444"/>
<dbReference type="OrthoDB" id="9807568at2"/>
<dbReference type="RefSeq" id="WP_078812649.1">
    <property type="nucleotide sequence ID" value="NZ_FUYE01000004.1"/>
</dbReference>
<organism evidence="11 12">
    <name type="scientific">Prosthecobacter debontii</name>
    <dbReference type="NCBI Taxonomy" id="48467"/>
    <lineage>
        <taxon>Bacteria</taxon>
        <taxon>Pseudomonadati</taxon>
        <taxon>Verrucomicrobiota</taxon>
        <taxon>Verrucomicrobiia</taxon>
        <taxon>Verrucomicrobiales</taxon>
        <taxon>Verrucomicrobiaceae</taxon>
        <taxon>Prosthecobacter</taxon>
    </lineage>
</organism>
<evidence type="ECO:0000256" key="7">
    <source>
        <dbReference type="HAMAP-Rule" id="MF_00862"/>
    </source>
</evidence>
<protein>
    <recommendedName>
        <fullName evidence="7">Probable inorganic carbon transporter subunit DabB</fullName>
    </recommendedName>
</protein>
<comment type="similarity">
    <text evidence="7">Belongs to the inorganic carbon transporter (TC 9.A.2) DabB family.</text>
</comment>
<dbReference type="Pfam" id="PF00662">
    <property type="entry name" value="Proton_antipo_N"/>
    <property type="match status" value="1"/>
</dbReference>
<feature type="domain" description="NADH-Ubiquinone oxidoreductase (complex I) chain 5 N-terminal" evidence="10">
    <location>
        <begin position="80"/>
        <end position="119"/>
    </location>
</feature>
<feature type="transmembrane region" description="Helical" evidence="7">
    <location>
        <begin position="80"/>
        <end position="102"/>
    </location>
</feature>
<comment type="subunit">
    <text evidence="7">Forms a complex with DabA.</text>
</comment>
<feature type="transmembrane region" description="Helical" evidence="7">
    <location>
        <begin position="371"/>
        <end position="395"/>
    </location>
</feature>
<dbReference type="GO" id="GO:0003954">
    <property type="term" value="F:NADH dehydrogenase activity"/>
    <property type="evidence" value="ECO:0007669"/>
    <property type="project" value="TreeGrafter"/>
</dbReference>
<evidence type="ECO:0000256" key="4">
    <source>
        <dbReference type="ARBA" id="ARBA00022692"/>
    </source>
</evidence>
<feature type="transmembrane region" description="Helical" evidence="7">
    <location>
        <begin position="427"/>
        <end position="449"/>
    </location>
</feature>
<evidence type="ECO:0000313" key="12">
    <source>
        <dbReference type="Proteomes" id="UP000190774"/>
    </source>
</evidence>
<dbReference type="EMBL" id="FUYE01000004">
    <property type="protein sequence ID" value="SKA88567.1"/>
    <property type="molecule type" value="Genomic_DNA"/>
</dbReference>
<sequence length="524" mass="56596">MNSLLALLHPQVVYAPQLAIALGVILLALLHGFLADRRKFKASALTLSTFTLIAAALAGFSVAMAGPVEWVLVDWGWGQLSILLDALSCIMLGLVGFLGYIVTRFSLNYLEGDPGQQRFIQWLCATQGSVVLLVISGNLLLFIVSWMAISLCLHQLLTFYPDRPGAKQAAKKKFLISRLGDACLISAALLVWLQFKSLDFSVILAPAAAAKQPLLPWIAGLLVAAAIIKSAQFPFHSWLPDTLETPTPVSALMHAGIINAGGYLILRMSPLLVQVPGALNTLAFIGAFTALFASVIMMTQSSVKKSLAWSTVSQMGFMMLQCGLGAFALAMLHVVAHSLYKAYAFLSSGSSVRQATVSWVPTSRPAAHPKILIGALLAALMIGCGTCLLLVDHVMASPGELLLAAVFVMALAHLLWTLWSSSMRRRLLTWGLAIAGLTAVTCFTLHAAFSSVLQSALPLYHPERTALDFILMSLVMLLFLAVLVFQAQLPAWGTHPRFSRLYVHAANGFYFGTYLNRFTQKLGL</sequence>
<evidence type="ECO:0000259" key="10">
    <source>
        <dbReference type="Pfam" id="PF00662"/>
    </source>
</evidence>
<evidence type="ECO:0000256" key="6">
    <source>
        <dbReference type="ARBA" id="ARBA00023136"/>
    </source>
</evidence>
<dbReference type="InterPro" id="IPR001516">
    <property type="entry name" value="Proton_antipo_N"/>
</dbReference>
<feature type="transmembrane region" description="Helical" evidence="7">
    <location>
        <begin position="318"/>
        <end position="340"/>
    </location>
</feature>
<feature type="transmembrane region" description="Helical" evidence="7">
    <location>
        <begin position="12"/>
        <end position="35"/>
    </location>
</feature>
<keyword evidence="12" id="KW-1185">Reference proteome</keyword>
<reference evidence="12" key="1">
    <citation type="submission" date="2017-02" db="EMBL/GenBank/DDBJ databases">
        <authorList>
            <person name="Varghese N."/>
            <person name="Submissions S."/>
        </authorList>
    </citation>
    <scope>NUCLEOTIDE SEQUENCE [LARGE SCALE GENOMIC DNA]</scope>
    <source>
        <strain evidence="12">ATCC 700200</strain>
    </source>
</reference>
<dbReference type="InterPro" id="IPR003945">
    <property type="entry name" value="NU5C-like"/>
</dbReference>
<feature type="transmembrane region" description="Helical" evidence="7">
    <location>
        <begin position="214"/>
        <end position="235"/>
    </location>
</feature>
<dbReference type="GO" id="GO:0015990">
    <property type="term" value="P:electron transport coupled proton transport"/>
    <property type="evidence" value="ECO:0007669"/>
    <property type="project" value="TreeGrafter"/>
</dbReference>
<dbReference type="InterPro" id="IPR046396">
    <property type="entry name" value="Transporter_DabB"/>
</dbReference>
<evidence type="ECO:0000313" key="11">
    <source>
        <dbReference type="EMBL" id="SKA88567.1"/>
    </source>
</evidence>
<comment type="function">
    <text evidence="7">Part of an energy-coupled inorganic carbon pump.</text>
</comment>
<feature type="transmembrane region" description="Helical" evidence="7">
    <location>
        <begin position="401"/>
        <end position="420"/>
    </location>
</feature>
<feature type="transmembrane region" description="Helical" evidence="7">
    <location>
        <begin position="278"/>
        <end position="298"/>
    </location>
</feature>
<dbReference type="GO" id="GO:0042773">
    <property type="term" value="P:ATP synthesis coupled electron transport"/>
    <property type="evidence" value="ECO:0007669"/>
    <property type="project" value="InterPro"/>
</dbReference>
<dbReference type="NCBIfam" id="NF006029">
    <property type="entry name" value="PRK08168.1"/>
    <property type="match status" value="1"/>
</dbReference>
<proteinExistence type="inferred from homology"/>
<evidence type="ECO:0000256" key="5">
    <source>
        <dbReference type="ARBA" id="ARBA00022989"/>
    </source>
</evidence>
<evidence type="ECO:0000256" key="1">
    <source>
        <dbReference type="ARBA" id="ARBA00004127"/>
    </source>
</evidence>
<dbReference type="PRINTS" id="PR01434">
    <property type="entry name" value="NADHDHGNASE5"/>
</dbReference>
<feature type="transmembrane region" description="Helical" evidence="7">
    <location>
        <begin position="469"/>
        <end position="492"/>
    </location>
</feature>
<accession>A0A1T4XGM0</accession>
<dbReference type="HAMAP" id="MF_00862">
    <property type="entry name" value="DabB"/>
    <property type="match status" value="1"/>
</dbReference>
<dbReference type="Pfam" id="PF00361">
    <property type="entry name" value="Proton_antipo_M"/>
    <property type="match status" value="1"/>
</dbReference>
<dbReference type="GO" id="GO:0005886">
    <property type="term" value="C:plasma membrane"/>
    <property type="evidence" value="ECO:0007669"/>
    <property type="project" value="UniProtKB-SubCell"/>
</dbReference>
<dbReference type="Proteomes" id="UP000190774">
    <property type="component" value="Unassembled WGS sequence"/>
</dbReference>
<evidence type="ECO:0000256" key="8">
    <source>
        <dbReference type="RuleBase" id="RU000320"/>
    </source>
</evidence>
<gene>
    <name evidence="7" type="primary">dabB</name>
    <name evidence="11" type="ORF">SAMN02745166_01444</name>
</gene>
<feature type="transmembrane region" description="Helical" evidence="7">
    <location>
        <begin position="174"/>
        <end position="193"/>
    </location>
</feature>
<evidence type="ECO:0000256" key="2">
    <source>
        <dbReference type="ARBA" id="ARBA00022448"/>
    </source>
</evidence>
<keyword evidence="3 7" id="KW-1003">Cell membrane</keyword>
<feature type="transmembrane region" description="Helical" evidence="7">
    <location>
        <begin position="247"/>
        <end position="266"/>
    </location>
</feature>
<keyword evidence="4 7" id="KW-0812">Transmembrane</keyword>
<dbReference type="PANTHER" id="PTHR42829:SF1">
    <property type="entry name" value="INORGANIC CARBON TRANSPORTER SUBUNIT DABB-RELATED"/>
    <property type="match status" value="1"/>
</dbReference>
<evidence type="ECO:0000259" key="9">
    <source>
        <dbReference type="Pfam" id="PF00361"/>
    </source>
</evidence>
<dbReference type="PANTHER" id="PTHR42829">
    <property type="entry name" value="NADH-UBIQUINONE OXIDOREDUCTASE CHAIN 5"/>
    <property type="match status" value="1"/>
</dbReference>
<comment type="subcellular location">
    <subcellularLocation>
        <location evidence="7">Cell membrane</location>
        <topology evidence="7">Multi-pass membrane protein</topology>
    </subcellularLocation>
    <subcellularLocation>
        <location evidence="1">Endomembrane system</location>
        <topology evidence="1">Multi-pass membrane protein</topology>
    </subcellularLocation>
    <subcellularLocation>
        <location evidence="8">Membrane</location>
        <topology evidence="8">Multi-pass membrane protein</topology>
    </subcellularLocation>
</comment>
<feature type="domain" description="NADH:quinone oxidoreductase/Mrp antiporter transmembrane" evidence="9">
    <location>
        <begin position="136"/>
        <end position="354"/>
    </location>
</feature>
<feature type="transmembrane region" description="Helical" evidence="7">
    <location>
        <begin position="122"/>
        <end position="149"/>
    </location>
</feature>
<keyword evidence="6 7" id="KW-0472">Membrane</keyword>
<feature type="transmembrane region" description="Helical" evidence="7">
    <location>
        <begin position="47"/>
        <end position="68"/>
    </location>
</feature>
<dbReference type="GO" id="GO:0008137">
    <property type="term" value="F:NADH dehydrogenase (ubiquinone) activity"/>
    <property type="evidence" value="ECO:0007669"/>
    <property type="project" value="InterPro"/>
</dbReference>
<dbReference type="InterPro" id="IPR001750">
    <property type="entry name" value="ND/Mrp_TM"/>
</dbReference>
<dbReference type="AlphaFoldDB" id="A0A1T4XGM0"/>
<name>A0A1T4XGM0_9BACT</name>
<keyword evidence="5 7" id="KW-1133">Transmembrane helix</keyword>